<dbReference type="OMA" id="TEPPMIN"/>
<dbReference type="SMART" id="SM00328">
    <property type="entry name" value="BPI1"/>
    <property type="match status" value="1"/>
</dbReference>
<evidence type="ECO:0000256" key="2">
    <source>
        <dbReference type="ARBA" id="ARBA00023157"/>
    </source>
</evidence>
<dbReference type="InterPro" id="IPR017942">
    <property type="entry name" value="Lipid-bd_serum_glycop_N"/>
</dbReference>
<sequence length="468" mass="49381">MRSATLCLVVATLLLVTSSSARFSSNQTLPGLKVTLTQGGLDYAKEVTLQLVQKQFQTIDVPDQSGSAPASILGTIDWSLTSIVLSGLSISSSSTIAIQPSTGIAVTINGASLTANMNFGYRQENWPHINGGGSLTIGMSGTTIPILLQLGENSDRQLTVSDLSTSCSIGSLSVQESGGPSWLIDFVLNVLSGIIKNAVQNAVGPAIANIINNNVNQALHTLPMQQDILGILELDYSFVAPPTLGQGYLTVNSRAEVFVDSYVPNSALYALYTGGYLQAELQDKDIPSWVPIRLNTTFWTPIIPALAMYPDMLMVMQAQASSPPSIAFQPLGIDATAPVQFTVSAVPYTNNLIPLFAFGLTVTANATAKVVGTTISGDLVNLNCSLHLLWSNIGPLTIDLSWIAPVLCTYLMKPLANYGLEQGIKIPVVDGVSLNAVTLNSSQGFLAVTTNVTYTPPVASTSSVLLTI</sequence>
<keyword evidence="7" id="KW-1185">Reference proteome</keyword>
<dbReference type="InterPro" id="IPR017943">
    <property type="entry name" value="Bactericidal_perm-incr_a/b_dom"/>
</dbReference>
<dbReference type="KEGG" id="acan:ACA1_234080"/>
<evidence type="ECO:0000313" key="6">
    <source>
        <dbReference type="EMBL" id="ELR18970.1"/>
    </source>
</evidence>
<dbReference type="InterPro" id="IPR001124">
    <property type="entry name" value="Lipid-bd_serum_glycop_C"/>
</dbReference>
<feature type="domain" description="Lipid-binding serum glycoprotein C-terminal" evidence="5">
    <location>
        <begin position="249"/>
        <end position="450"/>
    </location>
</feature>
<dbReference type="EMBL" id="KB007939">
    <property type="protein sequence ID" value="ELR18970.1"/>
    <property type="molecule type" value="Genomic_DNA"/>
</dbReference>
<gene>
    <name evidence="6" type="ORF">ACA1_234080</name>
</gene>
<dbReference type="GeneID" id="14919739"/>
<proteinExistence type="inferred from homology"/>
<evidence type="ECO:0000256" key="3">
    <source>
        <dbReference type="SAM" id="SignalP"/>
    </source>
</evidence>
<protein>
    <submittedName>
        <fullName evidence="6">LBP / BPI / CETP family, Nterminal domain containing protein</fullName>
    </submittedName>
</protein>
<comment type="similarity">
    <text evidence="1">Belongs to the BPI/LBP/Plunc superfamily. BPI/LBP family.</text>
</comment>
<keyword evidence="2" id="KW-1015">Disulfide bond</keyword>
<name>L8H133_ACACF</name>
<keyword evidence="3" id="KW-0732">Signal</keyword>
<feature type="chain" id="PRO_5003990036" evidence="3">
    <location>
        <begin position="22"/>
        <end position="468"/>
    </location>
</feature>
<dbReference type="GO" id="GO:0005615">
    <property type="term" value="C:extracellular space"/>
    <property type="evidence" value="ECO:0007669"/>
    <property type="project" value="TreeGrafter"/>
</dbReference>
<feature type="domain" description="Lipid-binding serum glycoprotein N-terminal" evidence="4">
    <location>
        <begin position="36"/>
        <end position="262"/>
    </location>
</feature>
<dbReference type="Gene3D" id="3.15.20.10">
    <property type="entry name" value="Bactericidal permeability-increasing protein, domain 2"/>
    <property type="match status" value="1"/>
</dbReference>
<dbReference type="PANTHER" id="PTHR10504:SF131">
    <property type="entry name" value="BPI2 DOMAIN-CONTAINING PROTEIN"/>
    <property type="match status" value="1"/>
</dbReference>
<evidence type="ECO:0000313" key="7">
    <source>
        <dbReference type="Proteomes" id="UP000011083"/>
    </source>
</evidence>
<dbReference type="SMART" id="SM00329">
    <property type="entry name" value="BPI2"/>
    <property type="match status" value="1"/>
</dbReference>
<dbReference type="OrthoDB" id="10255543at2759"/>
<dbReference type="AlphaFoldDB" id="L8H133"/>
<dbReference type="Pfam" id="PF02886">
    <property type="entry name" value="LBP_BPI_CETP_C"/>
    <property type="match status" value="1"/>
</dbReference>
<dbReference type="PANTHER" id="PTHR10504">
    <property type="entry name" value="BACTERICIDAL PERMEABILITY-INCREASING BPI PROTEIN-RELATED"/>
    <property type="match status" value="1"/>
</dbReference>
<organism evidence="6 7">
    <name type="scientific">Acanthamoeba castellanii (strain ATCC 30010 / Neff)</name>
    <dbReference type="NCBI Taxonomy" id="1257118"/>
    <lineage>
        <taxon>Eukaryota</taxon>
        <taxon>Amoebozoa</taxon>
        <taxon>Discosea</taxon>
        <taxon>Longamoebia</taxon>
        <taxon>Centramoebida</taxon>
        <taxon>Acanthamoebidae</taxon>
        <taxon>Acanthamoeba</taxon>
    </lineage>
</organism>
<accession>L8H133</accession>
<evidence type="ECO:0000259" key="5">
    <source>
        <dbReference type="SMART" id="SM00329"/>
    </source>
</evidence>
<dbReference type="GO" id="GO:0008289">
    <property type="term" value="F:lipid binding"/>
    <property type="evidence" value="ECO:0007669"/>
    <property type="project" value="InterPro"/>
</dbReference>
<feature type="signal peptide" evidence="3">
    <location>
        <begin position="1"/>
        <end position="21"/>
    </location>
</feature>
<evidence type="ECO:0000256" key="1">
    <source>
        <dbReference type="ARBA" id="ARBA00007292"/>
    </source>
</evidence>
<dbReference type="Pfam" id="PF01273">
    <property type="entry name" value="LBP_BPI_CETP"/>
    <property type="match status" value="1"/>
</dbReference>
<dbReference type="SUPFAM" id="SSF55394">
    <property type="entry name" value="Bactericidal permeability-increasing protein, BPI"/>
    <property type="match status" value="2"/>
</dbReference>
<dbReference type="Proteomes" id="UP000011083">
    <property type="component" value="Unassembled WGS sequence"/>
</dbReference>
<evidence type="ECO:0000259" key="4">
    <source>
        <dbReference type="SMART" id="SM00328"/>
    </source>
</evidence>
<dbReference type="VEuPathDB" id="AmoebaDB:ACA1_234080"/>
<dbReference type="Gene3D" id="3.15.10.10">
    <property type="entry name" value="Bactericidal permeability-increasing protein, domain 1"/>
    <property type="match status" value="1"/>
</dbReference>
<dbReference type="RefSeq" id="XP_004341034.1">
    <property type="nucleotide sequence ID" value="XM_004340986.1"/>
</dbReference>
<reference evidence="6 7" key="1">
    <citation type="journal article" date="2013" name="Genome Biol.">
        <title>Genome of Acanthamoeba castellanii highlights extensive lateral gene transfer and early evolution of tyrosine kinase signaling.</title>
        <authorList>
            <person name="Clarke M."/>
            <person name="Lohan A.J."/>
            <person name="Liu B."/>
            <person name="Lagkouvardos I."/>
            <person name="Roy S."/>
            <person name="Zafar N."/>
            <person name="Bertelli C."/>
            <person name="Schilde C."/>
            <person name="Kianianmomeni A."/>
            <person name="Burglin T.R."/>
            <person name="Frech C."/>
            <person name="Turcotte B."/>
            <person name="Kopec K.O."/>
            <person name="Synnott J.M."/>
            <person name="Choo C."/>
            <person name="Paponov I."/>
            <person name="Finkler A."/>
            <person name="Soon Heng Tan C."/>
            <person name="Hutchins A.P."/>
            <person name="Weinmeier T."/>
            <person name="Rattei T."/>
            <person name="Chu J.S."/>
            <person name="Gimenez G."/>
            <person name="Irimia M."/>
            <person name="Rigden D.J."/>
            <person name="Fitzpatrick D.A."/>
            <person name="Lorenzo-Morales J."/>
            <person name="Bateman A."/>
            <person name="Chiu C.H."/>
            <person name="Tang P."/>
            <person name="Hegemann P."/>
            <person name="Fromm H."/>
            <person name="Raoult D."/>
            <person name="Greub G."/>
            <person name="Miranda-Saavedra D."/>
            <person name="Chen N."/>
            <person name="Nash P."/>
            <person name="Ginger M.L."/>
            <person name="Horn M."/>
            <person name="Schaap P."/>
            <person name="Caler L."/>
            <person name="Loftus B."/>
        </authorList>
    </citation>
    <scope>NUCLEOTIDE SEQUENCE [LARGE SCALE GENOMIC DNA]</scope>
    <source>
        <strain evidence="6 7">Neff</strain>
    </source>
</reference>
<dbReference type="InterPro" id="IPR032942">
    <property type="entry name" value="BPI/LBP/Plunc"/>
</dbReference>